<sequence length="426" mass="47689">MDKGVHIVGAGISGLGSAHFLKKNGFSPIVYESESQPGGRAGYEKLNDGFFETGGKNFSESWTHFMEIANDLKINELDTQHHAFNIIMQGKLKTFRKKMGLTEVVNMMKDVGVIGSLQFKRMISYKLKHKDQLNFDEGKLIEIEKAYDHAPITEHFHKKLCKGPLRMFSIIMGGAEPEETYYSNLLHLLPFGVGSLRTFSNSIGNFFEVLAANHDVEFNTPVRKIVIEDNKVSGLMVERQGKQEFVAARHALITLPLHQIPNLIDLPEQVKQAIESVRYFPVALINAEYEADIFNEQCQSIMFDDSYHLGHCSANRSYKLNSVRFTIAGKKGREALQLSDEKLIDLAETEFSSVLPINSARVRYHVKRHMGGLCAYGAHHSKAKKVICDYVNSIQGLEIAGDYLEGHNMGACLSSAKKAVSNFVQA</sequence>
<protein>
    <submittedName>
        <fullName evidence="2">NAD(P)-binding protein</fullName>
    </submittedName>
</protein>
<dbReference type="Pfam" id="PF01593">
    <property type="entry name" value="Amino_oxidase"/>
    <property type="match status" value="1"/>
</dbReference>
<dbReference type="RefSeq" id="WP_171626325.1">
    <property type="nucleotide sequence ID" value="NZ_JABBPG010000004.1"/>
</dbReference>
<gene>
    <name evidence="2" type="ORF">HG263_12070</name>
</gene>
<dbReference type="SUPFAM" id="SSF51905">
    <property type="entry name" value="FAD/NAD(P)-binding domain"/>
    <property type="match status" value="1"/>
</dbReference>
<reference evidence="2 3" key="1">
    <citation type="submission" date="2020-04" db="EMBL/GenBank/DDBJ databases">
        <title>Pseudoalteromonas caenipelagi sp. nov., isolated from a tidal flat.</title>
        <authorList>
            <person name="Park S."/>
            <person name="Yoon J.-H."/>
        </authorList>
    </citation>
    <scope>NUCLEOTIDE SEQUENCE [LARGE SCALE GENOMIC DNA]</scope>
    <source>
        <strain evidence="2 3">JBTF-M23</strain>
    </source>
</reference>
<feature type="domain" description="Amine oxidase" evidence="1">
    <location>
        <begin position="12"/>
        <end position="420"/>
    </location>
</feature>
<comment type="caution">
    <text evidence="2">The sequence shown here is derived from an EMBL/GenBank/DDBJ whole genome shotgun (WGS) entry which is preliminary data.</text>
</comment>
<dbReference type="Proteomes" id="UP000586305">
    <property type="component" value="Unassembled WGS sequence"/>
</dbReference>
<dbReference type="Gene3D" id="3.50.50.60">
    <property type="entry name" value="FAD/NAD(P)-binding domain"/>
    <property type="match status" value="1"/>
</dbReference>
<dbReference type="EMBL" id="JABBPG010000004">
    <property type="protein sequence ID" value="NOU51264.1"/>
    <property type="molecule type" value="Genomic_DNA"/>
</dbReference>
<dbReference type="PANTHER" id="PTHR42923:SF3">
    <property type="entry name" value="PROTOPORPHYRINOGEN OXIDASE"/>
    <property type="match status" value="1"/>
</dbReference>
<evidence type="ECO:0000313" key="3">
    <source>
        <dbReference type="Proteomes" id="UP000586305"/>
    </source>
</evidence>
<dbReference type="PANTHER" id="PTHR42923">
    <property type="entry name" value="PROTOPORPHYRINOGEN OXIDASE"/>
    <property type="match status" value="1"/>
</dbReference>
<evidence type="ECO:0000259" key="1">
    <source>
        <dbReference type="Pfam" id="PF01593"/>
    </source>
</evidence>
<name>A0A849VHC6_9GAMM</name>
<evidence type="ECO:0000313" key="2">
    <source>
        <dbReference type="EMBL" id="NOU51264.1"/>
    </source>
</evidence>
<dbReference type="InterPro" id="IPR002937">
    <property type="entry name" value="Amino_oxidase"/>
</dbReference>
<proteinExistence type="predicted"/>
<organism evidence="2 3">
    <name type="scientific">Pseudoalteromonas caenipelagi</name>
    <dbReference type="NCBI Taxonomy" id="2726988"/>
    <lineage>
        <taxon>Bacteria</taxon>
        <taxon>Pseudomonadati</taxon>
        <taxon>Pseudomonadota</taxon>
        <taxon>Gammaproteobacteria</taxon>
        <taxon>Alteromonadales</taxon>
        <taxon>Pseudoalteromonadaceae</taxon>
        <taxon>Pseudoalteromonas</taxon>
    </lineage>
</organism>
<dbReference type="GO" id="GO:0016491">
    <property type="term" value="F:oxidoreductase activity"/>
    <property type="evidence" value="ECO:0007669"/>
    <property type="project" value="InterPro"/>
</dbReference>
<dbReference type="InterPro" id="IPR050464">
    <property type="entry name" value="Zeta_carotene_desat/Oxidored"/>
</dbReference>
<dbReference type="AlphaFoldDB" id="A0A849VHC6"/>
<dbReference type="InterPro" id="IPR036188">
    <property type="entry name" value="FAD/NAD-bd_sf"/>
</dbReference>
<keyword evidence="3" id="KW-1185">Reference proteome</keyword>
<accession>A0A849VHC6</accession>